<dbReference type="SUPFAM" id="SSF52172">
    <property type="entry name" value="CheY-like"/>
    <property type="match status" value="1"/>
</dbReference>
<keyword evidence="8" id="KW-1185">Reference proteome</keyword>
<dbReference type="SMART" id="SM00421">
    <property type="entry name" value="HTH_LUXR"/>
    <property type="match status" value="1"/>
</dbReference>
<evidence type="ECO:0000256" key="3">
    <source>
        <dbReference type="PROSITE-ProRule" id="PRU00169"/>
    </source>
</evidence>
<feature type="region of interest" description="Disordered" evidence="4">
    <location>
        <begin position="1"/>
        <end position="35"/>
    </location>
</feature>
<evidence type="ECO:0000259" key="6">
    <source>
        <dbReference type="PROSITE" id="PS50110"/>
    </source>
</evidence>
<keyword evidence="2" id="KW-0238">DNA-binding</keyword>
<evidence type="ECO:0000256" key="4">
    <source>
        <dbReference type="SAM" id="MobiDB-lite"/>
    </source>
</evidence>
<dbReference type="Gene3D" id="3.40.50.2300">
    <property type="match status" value="1"/>
</dbReference>
<evidence type="ECO:0000313" key="7">
    <source>
        <dbReference type="EMBL" id="TLP50818.1"/>
    </source>
</evidence>
<proteinExistence type="predicted"/>
<dbReference type="InterPro" id="IPR011006">
    <property type="entry name" value="CheY-like_superfamily"/>
</dbReference>
<protein>
    <submittedName>
        <fullName evidence="7">Response regulator transcription factor</fullName>
    </submittedName>
</protein>
<feature type="modified residue" description="4-aspartylphosphate" evidence="3">
    <location>
        <position position="91"/>
    </location>
</feature>
<dbReference type="GO" id="GO:0003677">
    <property type="term" value="F:DNA binding"/>
    <property type="evidence" value="ECO:0007669"/>
    <property type="project" value="UniProtKB-KW"/>
</dbReference>
<dbReference type="EMBL" id="VANP01000026">
    <property type="protein sequence ID" value="TLP50818.1"/>
    <property type="molecule type" value="Genomic_DNA"/>
</dbReference>
<dbReference type="InterPro" id="IPR016032">
    <property type="entry name" value="Sig_transdc_resp-reg_C-effctor"/>
</dbReference>
<dbReference type="PROSITE" id="PS50043">
    <property type="entry name" value="HTH_LUXR_2"/>
    <property type="match status" value="1"/>
</dbReference>
<dbReference type="GO" id="GO:0000160">
    <property type="term" value="P:phosphorelay signal transduction system"/>
    <property type="evidence" value="ECO:0007669"/>
    <property type="project" value="InterPro"/>
</dbReference>
<dbReference type="CDD" id="cd06170">
    <property type="entry name" value="LuxR_C_like"/>
    <property type="match status" value="1"/>
</dbReference>
<evidence type="ECO:0000313" key="8">
    <source>
        <dbReference type="Proteomes" id="UP000309033"/>
    </source>
</evidence>
<dbReference type="InterPro" id="IPR001789">
    <property type="entry name" value="Sig_transdc_resp-reg_receiver"/>
</dbReference>
<keyword evidence="1 3" id="KW-0597">Phosphoprotein</keyword>
<dbReference type="PROSITE" id="PS50110">
    <property type="entry name" value="RESPONSE_REGULATORY"/>
    <property type="match status" value="1"/>
</dbReference>
<dbReference type="InterPro" id="IPR039420">
    <property type="entry name" value="WalR-like"/>
</dbReference>
<accession>A0A5R8YHS2</accession>
<name>A0A5R8YHS2_9ACTN</name>
<evidence type="ECO:0000256" key="1">
    <source>
        <dbReference type="ARBA" id="ARBA00022553"/>
    </source>
</evidence>
<dbReference type="OrthoDB" id="9808843at2"/>
<dbReference type="SMART" id="SM00448">
    <property type="entry name" value="REC"/>
    <property type="match status" value="1"/>
</dbReference>
<dbReference type="SUPFAM" id="SSF46894">
    <property type="entry name" value="C-terminal effector domain of the bipartite response regulators"/>
    <property type="match status" value="1"/>
</dbReference>
<reference evidence="7" key="1">
    <citation type="submission" date="2019-05" db="EMBL/GenBank/DDBJ databases">
        <title>Isolation, diversity and antifungal activity of Actinobacteria from wheat.</title>
        <authorList>
            <person name="Yu B."/>
        </authorList>
    </citation>
    <scope>NUCLEOTIDE SEQUENCE [LARGE SCALE GENOMIC DNA]</scope>
    <source>
        <strain evidence="7">NEAU-HEGS1-5</strain>
    </source>
</reference>
<dbReference type="PANTHER" id="PTHR43214:SF43">
    <property type="entry name" value="TWO-COMPONENT RESPONSE REGULATOR"/>
    <property type="match status" value="1"/>
</dbReference>
<evidence type="ECO:0000256" key="2">
    <source>
        <dbReference type="ARBA" id="ARBA00023125"/>
    </source>
</evidence>
<feature type="compositionally biased region" description="Polar residues" evidence="4">
    <location>
        <begin position="20"/>
        <end position="35"/>
    </location>
</feature>
<dbReference type="AlphaFoldDB" id="A0A5R8YHS2"/>
<dbReference type="InterPro" id="IPR058245">
    <property type="entry name" value="NreC/VraR/RcsB-like_REC"/>
</dbReference>
<dbReference type="Pfam" id="PF00196">
    <property type="entry name" value="GerE"/>
    <property type="match status" value="1"/>
</dbReference>
<dbReference type="CDD" id="cd17535">
    <property type="entry name" value="REC_NarL-like"/>
    <property type="match status" value="1"/>
</dbReference>
<organism evidence="7 8">
    <name type="scientific">Microbispora triticiradicis</name>
    <dbReference type="NCBI Taxonomy" id="2200763"/>
    <lineage>
        <taxon>Bacteria</taxon>
        <taxon>Bacillati</taxon>
        <taxon>Actinomycetota</taxon>
        <taxon>Actinomycetes</taxon>
        <taxon>Streptosporangiales</taxon>
        <taxon>Streptosporangiaceae</taxon>
        <taxon>Microbispora</taxon>
    </lineage>
</organism>
<feature type="domain" description="Response regulatory" evidence="6">
    <location>
        <begin position="40"/>
        <end position="151"/>
    </location>
</feature>
<dbReference type="GO" id="GO:0006355">
    <property type="term" value="P:regulation of DNA-templated transcription"/>
    <property type="evidence" value="ECO:0007669"/>
    <property type="project" value="InterPro"/>
</dbReference>
<dbReference type="PANTHER" id="PTHR43214">
    <property type="entry name" value="TWO-COMPONENT RESPONSE REGULATOR"/>
    <property type="match status" value="1"/>
</dbReference>
<dbReference type="PRINTS" id="PR00038">
    <property type="entry name" value="HTHLUXR"/>
</dbReference>
<feature type="domain" description="HTH luxR-type" evidence="5">
    <location>
        <begin position="174"/>
        <end position="239"/>
    </location>
</feature>
<comment type="caution">
    <text evidence="7">The sequence shown here is derived from an EMBL/GenBank/DDBJ whole genome shotgun (WGS) entry which is preliminary data.</text>
</comment>
<sequence length="249" mass="26099">MTRYKRTPTGPQERPGRVCSGNTGKTETTMPMTDSSGPITVVVAADQPLLVEGIRSALDQAAGLHVAGTACDDLDALRLCVRLSPRVLLADLAMLGALESLPRRCPAVRVLALGADDGEAGFTGALRAGAYGYLLNGSRPSEIAAAVTSVAHGQVVFGGGLAPRLLDRLTTPPARSPFPGLTQREHEILERLADGRSNAEIARELCLATKTVRNHVSNVLTKLAAPSRVDAALRARDAGLGSRPVLTRV</sequence>
<dbReference type="PROSITE" id="PS00622">
    <property type="entry name" value="HTH_LUXR_1"/>
    <property type="match status" value="1"/>
</dbReference>
<evidence type="ECO:0000259" key="5">
    <source>
        <dbReference type="PROSITE" id="PS50043"/>
    </source>
</evidence>
<dbReference type="InterPro" id="IPR000792">
    <property type="entry name" value="Tscrpt_reg_LuxR_C"/>
</dbReference>
<dbReference type="Proteomes" id="UP000309033">
    <property type="component" value="Unassembled WGS sequence"/>
</dbReference>
<gene>
    <name evidence="7" type="ORF">FED44_34915</name>
</gene>